<feature type="signal peptide" evidence="1">
    <location>
        <begin position="1"/>
        <end position="21"/>
    </location>
</feature>
<gene>
    <name evidence="2" type="ORF">KZC51_04780</name>
</gene>
<proteinExistence type="predicted"/>
<protein>
    <submittedName>
        <fullName evidence="2">Uncharacterized protein</fullName>
    </submittedName>
</protein>
<dbReference type="Proteomes" id="UP001300096">
    <property type="component" value="Unassembled WGS sequence"/>
</dbReference>
<dbReference type="RefSeq" id="WP_247628869.1">
    <property type="nucleotide sequence ID" value="NZ_JAHWXN010000001.1"/>
</dbReference>
<dbReference type="PROSITE" id="PS51257">
    <property type="entry name" value="PROKAR_LIPOPROTEIN"/>
    <property type="match status" value="1"/>
</dbReference>
<comment type="caution">
    <text evidence="2">The sequence shown here is derived from an EMBL/GenBank/DDBJ whole genome shotgun (WGS) entry which is preliminary data.</text>
</comment>
<dbReference type="EMBL" id="JAHWXN010000001">
    <property type="protein sequence ID" value="MCK2035447.1"/>
    <property type="molecule type" value="Genomic_DNA"/>
</dbReference>
<evidence type="ECO:0000256" key="1">
    <source>
        <dbReference type="SAM" id="SignalP"/>
    </source>
</evidence>
<evidence type="ECO:0000313" key="3">
    <source>
        <dbReference type="Proteomes" id="UP001300096"/>
    </source>
</evidence>
<reference evidence="2 3" key="1">
    <citation type="submission" date="2021-06" db="EMBL/GenBank/DDBJ databases">
        <title>Genome-based taxonomic framework of Microbacterium strains isolated from marine environment, the description of four new species and reclassification of four preexisting species.</title>
        <authorList>
            <person name="Lee S.D."/>
            <person name="Kim S.-M."/>
            <person name="Byeon Y.-S."/>
            <person name="Yang H.L."/>
            <person name="Kim I.S."/>
        </authorList>
    </citation>
    <scope>NUCLEOTIDE SEQUENCE [LARGE SCALE GENOMIC DNA]</scope>
    <source>
        <strain evidence="2 3">SSW1-49</strain>
    </source>
</reference>
<keyword evidence="1" id="KW-0732">Signal</keyword>
<keyword evidence="3" id="KW-1185">Reference proteome</keyword>
<name>A0ABT0FCK9_9MICO</name>
<organism evidence="2 3">
    <name type="scientific">Microbacterium croceum</name>
    <dbReference type="NCBI Taxonomy" id="2851645"/>
    <lineage>
        <taxon>Bacteria</taxon>
        <taxon>Bacillati</taxon>
        <taxon>Actinomycetota</taxon>
        <taxon>Actinomycetes</taxon>
        <taxon>Micrococcales</taxon>
        <taxon>Microbacteriaceae</taxon>
        <taxon>Microbacterium</taxon>
    </lineage>
</organism>
<accession>A0ABT0FCK9</accession>
<sequence>MRRWQAAALGALLVIGLSGCAAPEVDPDAVQEWLQQQEAVEVPGALGSMSGLASEATDAIDAHGIAITFEKPTAVTKIVFSCVGPEKMSVDVTMSAQESETELSQGIRTEDLVCADSPHTIEQVQDAATKVLIDGLSADGQGAWSAVVVGED</sequence>
<evidence type="ECO:0000313" key="2">
    <source>
        <dbReference type="EMBL" id="MCK2035447.1"/>
    </source>
</evidence>
<feature type="chain" id="PRO_5045405202" evidence="1">
    <location>
        <begin position="22"/>
        <end position="152"/>
    </location>
</feature>